<dbReference type="Gene3D" id="1.10.8.60">
    <property type="match status" value="1"/>
</dbReference>
<dbReference type="InterPro" id="IPR003593">
    <property type="entry name" value="AAA+_ATPase"/>
</dbReference>
<dbReference type="InterPro" id="IPR050168">
    <property type="entry name" value="AAA_ATPase_domain"/>
</dbReference>
<dbReference type="PANTHER" id="PTHR23077">
    <property type="entry name" value="AAA-FAMILY ATPASE"/>
    <property type="match status" value="1"/>
</dbReference>
<dbReference type="Pfam" id="PF00004">
    <property type="entry name" value="AAA"/>
    <property type="match status" value="1"/>
</dbReference>
<keyword evidence="2" id="KW-0067">ATP-binding</keyword>
<dbReference type="Gene3D" id="3.40.50.300">
    <property type="entry name" value="P-loop containing nucleotide triphosphate hydrolases"/>
    <property type="match status" value="1"/>
</dbReference>
<evidence type="ECO:0000256" key="2">
    <source>
        <dbReference type="ARBA" id="ARBA00022840"/>
    </source>
</evidence>
<evidence type="ECO:0000259" key="3">
    <source>
        <dbReference type="SMART" id="SM00382"/>
    </source>
</evidence>
<dbReference type="PANTHER" id="PTHR23077:SF171">
    <property type="entry name" value="NUCLEAR VALOSIN-CONTAINING PROTEIN-LIKE"/>
    <property type="match status" value="1"/>
</dbReference>
<accession>A0A7J7IND7</accession>
<dbReference type="GO" id="GO:0005524">
    <property type="term" value="F:ATP binding"/>
    <property type="evidence" value="ECO:0007669"/>
    <property type="project" value="UniProtKB-KW"/>
</dbReference>
<dbReference type="GO" id="GO:0016887">
    <property type="term" value="F:ATP hydrolysis activity"/>
    <property type="evidence" value="ECO:0007669"/>
    <property type="project" value="InterPro"/>
</dbReference>
<feature type="domain" description="AAA+ ATPase" evidence="3">
    <location>
        <begin position="89"/>
        <end position="227"/>
    </location>
</feature>
<protein>
    <recommendedName>
        <fullName evidence="3">AAA+ ATPase domain-containing protein</fullName>
    </recommendedName>
</protein>
<keyword evidence="1" id="KW-0547">Nucleotide-binding</keyword>
<reference evidence="4 5" key="1">
    <citation type="journal article" date="2020" name="J. Phycol.">
        <title>Comparative genome analysis reveals Cyanidiococcus gen. nov., a new extremophilic red algal genus sister to Cyanidioschyzon (Cyanidioschyzonaceae, Rhodophyta).</title>
        <authorList>
            <person name="Liu S.-L."/>
            <person name="Chiang Y.-R."/>
            <person name="Yoon H.S."/>
            <person name="Fu H.-Y."/>
        </authorList>
    </citation>
    <scope>NUCLEOTIDE SEQUENCE [LARGE SCALE GENOMIC DNA]</scope>
    <source>
        <strain evidence="4 5">THAL066</strain>
    </source>
</reference>
<dbReference type="SUPFAM" id="SSF52540">
    <property type="entry name" value="P-loop containing nucleoside triphosphate hydrolases"/>
    <property type="match status" value="1"/>
</dbReference>
<dbReference type="AlphaFoldDB" id="A0A7J7IND7"/>
<comment type="caution">
    <text evidence="4">The sequence shown here is derived from an EMBL/GenBank/DDBJ whole genome shotgun (WGS) entry which is preliminary data.</text>
</comment>
<dbReference type="Proteomes" id="UP000530660">
    <property type="component" value="Unassembled WGS sequence"/>
</dbReference>
<dbReference type="InterPro" id="IPR027417">
    <property type="entry name" value="P-loop_NTPase"/>
</dbReference>
<dbReference type="OrthoDB" id="27435at2759"/>
<dbReference type="EMBL" id="VWRR01000003">
    <property type="protein sequence ID" value="KAF6004538.1"/>
    <property type="molecule type" value="Genomic_DNA"/>
</dbReference>
<keyword evidence="5" id="KW-1185">Reference proteome</keyword>
<proteinExistence type="predicted"/>
<name>A0A7J7IND7_9RHOD</name>
<dbReference type="InterPro" id="IPR003959">
    <property type="entry name" value="ATPase_AAA_core"/>
</dbReference>
<organism evidence="4 5">
    <name type="scientific">Cyanidiococcus yangmingshanensis</name>
    <dbReference type="NCBI Taxonomy" id="2690220"/>
    <lineage>
        <taxon>Eukaryota</taxon>
        <taxon>Rhodophyta</taxon>
        <taxon>Bangiophyceae</taxon>
        <taxon>Cyanidiales</taxon>
        <taxon>Cyanidiaceae</taxon>
        <taxon>Cyanidiococcus</taxon>
    </lineage>
</organism>
<evidence type="ECO:0000313" key="5">
    <source>
        <dbReference type="Proteomes" id="UP000530660"/>
    </source>
</evidence>
<dbReference type="SMART" id="SM00382">
    <property type="entry name" value="AAA"/>
    <property type="match status" value="1"/>
</dbReference>
<gene>
    <name evidence="4" type="ORF">F1559_004016</name>
</gene>
<sequence>MMRRPTNLVVRSRRLHGAVPWHRQLSVLYARPVPWPRGQSASTHLESARPLTLPDQVYVIPGTGWKELHRMIAFMNAWVGHEDIISGSRPTGAVLFGPPGCGKTALLRHIAASAHATRFDFLSTADLSRPVIGESERLLTKLFREERRGSRLRVLVIDEADALFPGRHIPDTGLVRLGGALVEHLDELRHASNRLLVFLATNRPWRLDKSLFFGDKLDSFLYMGPPNAVCRAQVLQSMGLLENLGSKEASLLSQTEGFTFADLASIPERMQRLSKQVFDIVAGMQPSVSREELLHYQRWNAELEAHGVMICEPSSV</sequence>
<evidence type="ECO:0000256" key="1">
    <source>
        <dbReference type="ARBA" id="ARBA00022741"/>
    </source>
</evidence>
<evidence type="ECO:0000313" key="4">
    <source>
        <dbReference type="EMBL" id="KAF6004538.1"/>
    </source>
</evidence>